<evidence type="ECO:0000256" key="1">
    <source>
        <dbReference type="SAM" id="Coils"/>
    </source>
</evidence>
<organism evidence="4 5">
    <name type="scientific">Lysobacter korlensis</name>
    <dbReference type="NCBI Taxonomy" id="553636"/>
    <lineage>
        <taxon>Bacteria</taxon>
        <taxon>Pseudomonadati</taxon>
        <taxon>Pseudomonadota</taxon>
        <taxon>Gammaproteobacteria</taxon>
        <taxon>Lysobacterales</taxon>
        <taxon>Lysobacteraceae</taxon>
        <taxon>Lysobacter</taxon>
    </lineage>
</organism>
<feature type="region of interest" description="Disordered" evidence="2">
    <location>
        <begin position="465"/>
        <end position="494"/>
    </location>
</feature>
<evidence type="ECO:0000313" key="5">
    <source>
        <dbReference type="Proteomes" id="UP001589896"/>
    </source>
</evidence>
<keyword evidence="1" id="KW-0175">Coiled coil</keyword>
<dbReference type="CDD" id="cd00085">
    <property type="entry name" value="HNHc"/>
    <property type="match status" value="1"/>
</dbReference>
<feature type="coiled-coil region" evidence="1">
    <location>
        <begin position="197"/>
        <end position="234"/>
    </location>
</feature>
<dbReference type="EMBL" id="JBHLTG010000006">
    <property type="protein sequence ID" value="MFC0681058.1"/>
    <property type="molecule type" value="Genomic_DNA"/>
</dbReference>
<dbReference type="Proteomes" id="UP001589896">
    <property type="component" value="Unassembled WGS sequence"/>
</dbReference>
<comment type="caution">
    <text evidence="4">The sequence shown here is derived from an EMBL/GenBank/DDBJ whole genome shotgun (WGS) entry which is preliminary data.</text>
</comment>
<dbReference type="RefSeq" id="WP_386673317.1">
    <property type="nucleotide sequence ID" value="NZ_JBHLTG010000006.1"/>
</dbReference>
<feature type="domain" description="HNH nuclease" evidence="3">
    <location>
        <begin position="391"/>
        <end position="444"/>
    </location>
</feature>
<feature type="region of interest" description="Disordered" evidence="2">
    <location>
        <begin position="113"/>
        <end position="138"/>
    </location>
</feature>
<evidence type="ECO:0000256" key="2">
    <source>
        <dbReference type="SAM" id="MobiDB-lite"/>
    </source>
</evidence>
<name>A0ABV6RYU2_9GAMM</name>
<evidence type="ECO:0000259" key="3">
    <source>
        <dbReference type="SMART" id="SM00507"/>
    </source>
</evidence>
<dbReference type="InterPro" id="IPR003615">
    <property type="entry name" value="HNH_nuc"/>
</dbReference>
<evidence type="ECO:0000313" key="4">
    <source>
        <dbReference type="EMBL" id="MFC0681058.1"/>
    </source>
</evidence>
<dbReference type="Pfam" id="PF02720">
    <property type="entry name" value="DUF222"/>
    <property type="match status" value="1"/>
</dbReference>
<accession>A0ABV6RYU2</accession>
<dbReference type="InterPro" id="IPR003870">
    <property type="entry name" value="DUF222"/>
</dbReference>
<gene>
    <name evidence="4" type="ORF">ACFFGH_24790</name>
</gene>
<keyword evidence="5" id="KW-1185">Reference proteome</keyword>
<reference evidence="4 5" key="1">
    <citation type="submission" date="2024-09" db="EMBL/GenBank/DDBJ databases">
        <authorList>
            <person name="Sun Q."/>
            <person name="Mori K."/>
        </authorList>
    </citation>
    <scope>NUCLEOTIDE SEQUENCE [LARGE SCALE GENOMIC DNA]</scope>
    <source>
        <strain evidence="4 5">KCTC 23076</strain>
    </source>
</reference>
<dbReference type="SMART" id="SM00507">
    <property type="entry name" value="HNHc"/>
    <property type="match status" value="1"/>
</dbReference>
<proteinExistence type="predicted"/>
<protein>
    <submittedName>
        <fullName evidence="4">DUF222 domain-containing protein</fullName>
    </submittedName>
</protein>
<sequence length="494" mass="52992">MPEVLESVADIESAASRLPATRSAVESLSDEGLMDLQRRLAGIDRHTAAAAAVVAAEIAFRSRPDLGYAGLAQRTGARTPESLVQRLTGSTGREAATLVRVGIVMHEAELLPSAPAEAPDGGTPEIGGSPRAGGAAAPLDQAPWDGTGTAWLTPVGRAVASGALPVDAADAIRLGLGLPNEIVTVGRLTGAAQTLVHEALTLNADQLLKRARALRDEIDEAGVAERECRRHEQRSLRVFKRHDGMIRVDGLLAPESGGAEVLAAFEAVTAPRRGGPRFVDKADQQRAKRILDDPRTVEQQQADALVELIRLGVAADPGKIVGSRKPAVRVLVTAEDLQKGAGIGRLEGHSDAVSIGTVERNVCTAGIVPIQFDDDGQCLNVGREQRLFTERQRVALAARDGGCRVAGCDRPPSWCEAHHLEEWDRDGGRTDVADGILLCRHHHMLIHNNHWRMRRDGTAYFLIPPRERDPEQKPIPMPSKSAALSDLFRRKRAG</sequence>
<feature type="compositionally biased region" description="Low complexity" evidence="2">
    <location>
        <begin position="127"/>
        <end position="138"/>
    </location>
</feature>